<evidence type="ECO:0000259" key="1">
    <source>
        <dbReference type="Pfam" id="PF03732"/>
    </source>
</evidence>
<dbReference type="PANTHER" id="PTHR35046">
    <property type="entry name" value="ZINC KNUCKLE (CCHC-TYPE) FAMILY PROTEIN"/>
    <property type="match status" value="1"/>
</dbReference>
<dbReference type="InterPro" id="IPR005162">
    <property type="entry name" value="Retrotrans_gag_dom"/>
</dbReference>
<keyword evidence="3" id="KW-1185">Reference proteome</keyword>
<name>A0A371I2W1_MUCPR</name>
<evidence type="ECO:0000313" key="3">
    <source>
        <dbReference type="Proteomes" id="UP000257109"/>
    </source>
</evidence>
<feature type="domain" description="Retrotransposon gag" evidence="1">
    <location>
        <begin position="35"/>
        <end position="114"/>
    </location>
</feature>
<dbReference type="EMBL" id="QJKJ01001067">
    <property type="protein sequence ID" value="RDY09376.1"/>
    <property type="molecule type" value="Genomic_DNA"/>
</dbReference>
<dbReference type="Pfam" id="PF03732">
    <property type="entry name" value="Retrotrans_gag"/>
    <property type="match status" value="1"/>
</dbReference>
<proteinExistence type="predicted"/>
<reference evidence="2" key="1">
    <citation type="submission" date="2018-05" db="EMBL/GenBank/DDBJ databases">
        <title>Draft genome of Mucuna pruriens seed.</title>
        <authorList>
            <person name="Nnadi N.E."/>
            <person name="Vos R."/>
            <person name="Hasami M.H."/>
            <person name="Devisetty U.K."/>
            <person name="Aguiy J.C."/>
        </authorList>
    </citation>
    <scope>NUCLEOTIDE SEQUENCE [LARGE SCALE GENOMIC DNA]</scope>
    <source>
        <strain evidence="2">JCA_2017</strain>
    </source>
</reference>
<dbReference type="Proteomes" id="UP000257109">
    <property type="component" value="Unassembled WGS sequence"/>
</dbReference>
<feature type="non-terminal residue" evidence="2">
    <location>
        <position position="1"/>
    </location>
</feature>
<evidence type="ECO:0000313" key="2">
    <source>
        <dbReference type="EMBL" id="RDY09376.1"/>
    </source>
</evidence>
<organism evidence="2 3">
    <name type="scientific">Mucuna pruriens</name>
    <name type="common">Velvet bean</name>
    <name type="synonym">Dolichos pruriens</name>
    <dbReference type="NCBI Taxonomy" id="157652"/>
    <lineage>
        <taxon>Eukaryota</taxon>
        <taxon>Viridiplantae</taxon>
        <taxon>Streptophyta</taxon>
        <taxon>Embryophyta</taxon>
        <taxon>Tracheophyta</taxon>
        <taxon>Spermatophyta</taxon>
        <taxon>Magnoliopsida</taxon>
        <taxon>eudicotyledons</taxon>
        <taxon>Gunneridae</taxon>
        <taxon>Pentapetalae</taxon>
        <taxon>rosids</taxon>
        <taxon>fabids</taxon>
        <taxon>Fabales</taxon>
        <taxon>Fabaceae</taxon>
        <taxon>Papilionoideae</taxon>
        <taxon>50 kb inversion clade</taxon>
        <taxon>NPAAA clade</taxon>
        <taxon>indigoferoid/millettioid clade</taxon>
        <taxon>Phaseoleae</taxon>
        <taxon>Mucuna</taxon>
    </lineage>
</organism>
<gene>
    <name evidence="2" type="ORF">CR513_06263</name>
</gene>
<protein>
    <recommendedName>
        <fullName evidence="1">Retrotransposon gag domain-containing protein</fullName>
    </recommendedName>
</protein>
<dbReference type="OrthoDB" id="1934635at2759"/>
<dbReference type="PANTHER" id="PTHR35046:SF9">
    <property type="entry name" value="RNA-DIRECTED DNA POLYMERASE"/>
    <property type="match status" value="1"/>
</dbReference>
<sequence length="118" mass="14362">MRGLWVNQRKIHGISSKVEKNLDCIDCEYLIKVKLICLSFEGYALIWWNEIVLQKMGMRRASIESWEELKRDMRERFIPCYYKRNLFVKLQKMFQDSKSVEEFYKEMKVTLIRAQIVE</sequence>
<dbReference type="AlphaFoldDB" id="A0A371I2W1"/>
<comment type="caution">
    <text evidence="2">The sequence shown here is derived from an EMBL/GenBank/DDBJ whole genome shotgun (WGS) entry which is preliminary data.</text>
</comment>
<accession>A0A371I2W1</accession>